<comment type="caution">
    <text evidence="2">The sequence shown here is derived from an EMBL/GenBank/DDBJ whole genome shotgun (WGS) entry which is preliminary data.</text>
</comment>
<dbReference type="EMBL" id="PGOZ01000033">
    <property type="protein sequence ID" value="PJI31283.1"/>
    <property type="molecule type" value="Genomic_DNA"/>
</dbReference>
<evidence type="ECO:0000313" key="3">
    <source>
        <dbReference type="Proteomes" id="UP000242351"/>
    </source>
</evidence>
<dbReference type="RefSeq" id="WP_100358226.1">
    <property type="nucleotide sequence ID" value="NZ_PGOZ01000033.1"/>
</dbReference>
<keyword evidence="1" id="KW-0472">Membrane</keyword>
<keyword evidence="1" id="KW-0812">Transmembrane</keyword>
<feature type="transmembrane region" description="Helical" evidence="1">
    <location>
        <begin position="88"/>
        <end position="111"/>
    </location>
</feature>
<protein>
    <submittedName>
        <fullName evidence="2">Uncharacterized protein</fullName>
    </submittedName>
</protein>
<dbReference type="Proteomes" id="UP000242351">
    <property type="component" value="Unassembled WGS sequence"/>
</dbReference>
<evidence type="ECO:0000313" key="2">
    <source>
        <dbReference type="EMBL" id="PJI31283.1"/>
    </source>
</evidence>
<sequence>MTPDEKKLYALMAVAEQQQNLVNQAVKELQITKEHIQSTIAGQTHHTISKAVNEGLQDGTAELIKTAKALGRLKNSIESASDQFSWKLITTFLGVFSVLILTMTWLFASYIKPLENIPKIESLRQQGIQFDIQSCAVGEESKPCVRVMKEQCGYGKHGDLCVIDPK</sequence>
<name>A0A2H9UHU6_9GAMM</name>
<evidence type="ECO:0000256" key="1">
    <source>
        <dbReference type="SAM" id="Phobius"/>
    </source>
</evidence>
<accession>A0A2H9UHU6</accession>
<gene>
    <name evidence="2" type="ORF">CU320_14935</name>
</gene>
<dbReference type="AlphaFoldDB" id="A0A2H9UHU6"/>
<organism evidence="2 3">
    <name type="scientific">Acinetobacter pseudolwoffii</name>
    <dbReference type="NCBI Taxonomy" id="2053287"/>
    <lineage>
        <taxon>Bacteria</taxon>
        <taxon>Pseudomonadati</taxon>
        <taxon>Pseudomonadota</taxon>
        <taxon>Gammaproteobacteria</taxon>
        <taxon>Moraxellales</taxon>
        <taxon>Moraxellaceae</taxon>
        <taxon>Acinetobacter</taxon>
    </lineage>
</organism>
<reference evidence="2 3" key="2">
    <citation type="submission" date="2017-12" db="EMBL/GenBank/DDBJ databases">
        <title>Revising the taxonomy of the Acinetobacter lwoffii group: the description of Acinetobacter pseudolwoffii sp. nov. and emended description of Acinetobacter lwoffii.</title>
        <authorList>
            <person name="Nemec A."/>
        </authorList>
    </citation>
    <scope>NUCLEOTIDE SEQUENCE [LARGE SCALE GENOMIC DNA]</scope>
    <source>
        <strain evidence="2 3">ANC 5347</strain>
    </source>
</reference>
<reference evidence="2 3" key="1">
    <citation type="submission" date="2017-11" db="EMBL/GenBank/DDBJ databases">
        <authorList>
            <person name="Han C.G."/>
        </authorList>
    </citation>
    <scope>NUCLEOTIDE SEQUENCE [LARGE SCALE GENOMIC DNA]</scope>
    <source>
        <strain evidence="2 3">ANC 5347</strain>
    </source>
</reference>
<keyword evidence="1" id="KW-1133">Transmembrane helix</keyword>
<proteinExistence type="predicted"/>